<keyword evidence="3" id="KW-0106">Calcium</keyword>
<gene>
    <name evidence="5" type="ORF">GWK08_10015</name>
</gene>
<dbReference type="PANTHER" id="PTHR45460:SF2">
    <property type="entry name" value="ALPHA 1,3 GLUCANASE, GH71 FAMILY (EUROFUNG)"/>
    <property type="match status" value="1"/>
</dbReference>
<dbReference type="Pfam" id="PF13517">
    <property type="entry name" value="FG-GAP_3"/>
    <property type="match status" value="6"/>
</dbReference>
<dbReference type="InterPro" id="IPR003644">
    <property type="entry name" value="Calx_beta"/>
</dbReference>
<dbReference type="SUPFAM" id="SSF69318">
    <property type="entry name" value="Integrin alpha N-terminal domain"/>
    <property type="match status" value="3"/>
</dbReference>
<name>A0A6P0UKE8_9FLAO</name>
<reference evidence="5 6" key="1">
    <citation type="submission" date="2020-01" db="EMBL/GenBank/DDBJ databases">
        <title>Leptobacterium flavescens.</title>
        <authorList>
            <person name="Wang G."/>
        </authorList>
    </citation>
    <scope>NUCLEOTIDE SEQUENCE [LARGE SCALE GENOMIC DNA]</scope>
    <source>
        <strain evidence="5 6">KCTC 22160</strain>
    </source>
</reference>
<dbReference type="InterPro" id="IPR000601">
    <property type="entry name" value="PKD_dom"/>
</dbReference>
<keyword evidence="1" id="KW-0732">Signal</keyword>
<keyword evidence="2" id="KW-0677">Repeat</keyword>
<dbReference type="InterPro" id="IPR038081">
    <property type="entry name" value="CalX-like_sf"/>
</dbReference>
<dbReference type="EMBL" id="JAABOO010000002">
    <property type="protein sequence ID" value="NER13775.1"/>
    <property type="molecule type" value="Genomic_DNA"/>
</dbReference>
<dbReference type="Pfam" id="PF18962">
    <property type="entry name" value="Por_Secre_tail"/>
    <property type="match status" value="1"/>
</dbReference>
<dbReference type="PANTHER" id="PTHR45460">
    <property type="entry name" value="SIMILAR TO CYSTEINE PROTEINASE"/>
    <property type="match status" value="1"/>
</dbReference>
<dbReference type="Gene3D" id="2.130.10.130">
    <property type="entry name" value="Integrin alpha, N-terminal"/>
    <property type="match status" value="4"/>
</dbReference>
<dbReference type="NCBIfam" id="TIGR04183">
    <property type="entry name" value="Por_Secre_tail"/>
    <property type="match status" value="1"/>
</dbReference>
<dbReference type="GO" id="GO:0016020">
    <property type="term" value="C:membrane"/>
    <property type="evidence" value="ECO:0007669"/>
    <property type="project" value="InterPro"/>
</dbReference>
<dbReference type="Pfam" id="PF03382">
    <property type="entry name" value="DUF285"/>
    <property type="match status" value="1"/>
</dbReference>
<dbReference type="Gene3D" id="2.60.40.2030">
    <property type="match status" value="3"/>
</dbReference>
<evidence type="ECO:0000256" key="2">
    <source>
        <dbReference type="ARBA" id="ARBA00022737"/>
    </source>
</evidence>
<protein>
    <submittedName>
        <fullName evidence="5">BspA family leucine-rich repeat surface protein</fullName>
    </submittedName>
</protein>
<proteinExistence type="predicted"/>
<dbReference type="RefSeq" id="WP_163606913.1">
    <property type="nucleotide sequence ID" value="NZ_JAABOO010000002.1"/>
</dbReference>
<dbReference type="Pfam" id="PF03160">
    <property type="entry name" value="Calx-beta"/>
    <property type="match status" value="2"/>
</dbReference>
<evidence type="ECO:0000313" key="6">
    <source>
        <dbReference type="Proteomes" id="UP000468581"/>
    </source>
</evidence>
<accession>A0A6P0UKE8</accession>
<dbReference type="SUPFAM" id="SSF49299">
    <property type="entry name" value="PKD domain"/>
    <property type="match status" value="1"/>
</dbReference>
<dbReference type="InterPro" id="IPR013517">
    <property type="entry name" value="FG-GAP"/>
</dbReference>
<evidence type="ECO:0000259" key="4">
    <source>
        <dbReference type="PROSITE" id="PS50093"/>
    </source>
</evidence>
<dbReference type="InterPro" id="IPR026444">
    <property type="entry name" value="Secre_tail"/>
</dbReference>
<comment type="caution">
    <text evidence="5">The sequence shown here is derived from an EMBL/GenBank/DDBJ whole genome shotgun (WGS) entry which is preliminary data.</text>
</comment>
<dbReference type="InterPro" id="IPR011889">
    <property type="entry name" value="Liste_lipo_26"/>
</dbReference>
<dbReference type="InterPro" id="IPR028994">
    <property type="entry name" value="Integrin_alpha_N"/>
</dbReference>
<feature type="domain" description="PKD" evidence="4">
    <location>
        <begin position="1521"/>
        <end position="1556"/>
    </location>
</feature>
<dbReference type="GO" id="GO:0007154">
    <property type="term" value="P:cell communication"/>
    <property type="evidence" value="ECO:0007669"/>
    <property type="project" value="InterPro"/>
</dbReference>
<keyword evidence="6" id="KW-1185">Reference proteome</keyword>
<dbReference type="Proteomes" id="UP000468581">
    <property type="component" value="Unassembled WGS sequence"/>
</dbReference>
<dbReference type="SUPFAM" id="SSF141072">
    <property type="entry name" value="CalX-like"/>
    <property type="match status" value="3"/>
</dbReference>
<dbReference type="PROSITE" id="PS50093">
    <property type="entry name" value="PKD"/>
    <property type="match status" value="1"/>
</dbReference>
<organism evidence="5 6">
    <name type="scientific">Leptobacterium flavescens</name>
    <dbReference type="NCBI Taxonomy" id="472055"/>
    <lineage>
        <taxon>Bacteria</taxon>
        <taxon>Pseudomonadati</taxon>
        <taxon>Bacteroidota</taxon>
        <taxon>Flavobacteriia</taxon>
        <taxon>Flavobacteriales</taxon>
        <taxon>Flavobacteriaceae</taxon>
        <taxon>Leptobacterium</taxon>
    </lineage>
</organism>
<sequence length="2564" mass="281772">MKKTVSFLILLMVLTGYTQTQRPTIHFCGNADNDLYRVLLAEENLNVIRYDNPETAVDGTPQGGALIIAADEYGIYDSIEKEYRWQRNSIPQEVYTKVNDRNIKLYIEYPETDVPGVMTVTSTDHDIPRLNRGVVNENINVFGEGLPPRSILGINNCRVVGVGSLNYTPFIVIGRVAGFDSAIYGLGDVNTRPVLIKGGNTVVATTKLTNFRTARYGPHASWKIVWETILGWLTEETIQLNTWSSARDIVPMYEKNEPLPDDVLRTSISKGVEWYYNGRFFVHPDWKKIWLDNNTYTPLGTPLDQNLPNGDGTLGILEGQGTKILVDGPQQYRYWVRADVQGEAAYTLAMGGDFLQRPDYLQQAENIGDFLFFSEDSPIRTDPQAADYGLIGWRWGGQTNVHYGDDNARLILGMIGASARLGTNKWNKEITRNILSNFRLSSRQGFQSTDHTFEAINENGWRHYFDRDYQRFQPHFEMWLPALYLWLYDKIAYKPLLEKARTAIRLTMEAYPSTEDFPHSWRSTNGFQQERARMVLPLAWLVRVEDTEQHRQWLDTIVSDILEDQDSSGAIREELGRINNYGFDPPYTNAQYSGAEAPLNITNNDPVSDMLYTCNFAFFALNEAAHATGNSRYYEAVAKLSEFLARIQVNVPEEAKQKNDKLNALDGAWFRAFDYNRWDYWGSDSDTNWGAWGTLTGWIQTWIVTTQALVEEQNSYWDLTDNLDIAENANDIINFMMEEEPNVIDSKAYGARSVRAADIDGDGDMDVLSASANAQHNNINWYENLGEGEFKNHLISRHAEGARSVHAADLDGDGDTDVLSASYDSNKIAWYRNDGTGRFTKHFFISRHAEGATSVYTADLDGDGDLDVLSASKESDKIAWYQNDGTGKFPKHHFISRHAEGASSVYAADLDGDGDMDVLSASELSDKIAWYENDGSGRFRKHHFITRRADGASSVRAVDLDGDGDLDVLSASYLDDKIAWYENDGHGNFPKHHFISRSADGAASVHAVDLDGDGDMDVLSASFLDDTIAWYENLGGGNFGNLRTSQRIINSNADSAISVYTADLNGDGDPEILSASFRDNKIAWYYNPVDRKNPGITGPDKKVISKVAGGARSIHTADLDDDGDKDVISAHYGDDKIVWFKNKDGKGNFDFRAGNPYSNQNVIAATVIDAVTKDTIVKVNGVTSVYAARLNDDNHTDILSSSYHDNKIAWYGNDGNGNFGEQQIISTDAKGAMTVHATDLDGDGDQDVLSASYNDDKIAWYKNDGDGNFGEQQIISTDAKGAMAVHVADLDGDGNQDVLSASYNDNKIAWYKNDGHGNFTDQANISNPFEAKDFISATAMGATSIYAADLDNDGDMDVLAASAGNNTIAWYENRIKPFGLISGIRIRIWVEHKISITALGASSVRAVDLDNDGDMDVVATSQKDNTVAWYENLGRGYFGDPSTNEKLISKDADGARWVHTEDLDGDGYPDVLSASSGDHTIAWYKNNREGGFSEKFISTWKTTTTNEKIRLPLVETGSYNFTVNWGDGSSNKITAWDQDAVTHTYTGPGDYTVTISGEIDGWSFKDNDSREKITEISSWGSLRLGRNEGHFYKCTNLEITAPDLLNTSGTISFKNAFRKASTTLIPRIEDWDTSEVTNMGSMFTEAPEFNQDIGNWDVGKVTNMAFMFHGAVNFDQNIGNWDIRRVIDMNSMFGREAGLSNENYNALLEGWGAQEVQQNVVFDAGNSTYTIGSPAEIARTNLIENDGWRITDGGGVGGDNTAPTITNVTSDAPDGDANVYRANDRIQIQIVFSEPVTVTGTPQLTLETGDNDQIINYTSGSGNNTLTFTYTVQTGDFSNDLDYASTQALTLGDGIRIKDPAGNDASLTLPWPGDPHSLRANKDLIVNALPTVTLSVDKTQIPETDGVATLTASLSAVSTTNVEVDLLYSGTASRGTDYDAPETINIPARETEAGISISAIHDTAVEGDETIIVEISSVNNGIEEEELQQFIIVISDDDLPTISFANSDSSAYEDTGSADVEVSLSNIVEREVSVEYTVTGTATQGTDYTLGNGTLTFSAGSLSQSISITDIIDDNIVETDETIIITLSNPSSDVSLGTGNQHTYTILNNDIAEVTIEDVSVSEDEGPVMLNAILDRPVDGGFEVRLSTYNGTAMSDSDYTPVNMLLTFEGMEGETKSISIPLINDMEKEGSKDLTVLMSDLTAHSVSENHIDITDMATVTIIDDDNKLPEVINNIEDQKLTEGSESAPIALANVFTDKDDPDEELSFSADYNRDIMAVYFIPSNEGVPQLVLKGIGTGETEVTLTATDPHGASKDLSFKVEVRGCALHGLAANNFQLQTSGETCTDKNNGAIAITVEQEESYTARIGDRSYEFTGELKVGDLSPGTYDVCISLQEPPDCKQCFEVEIAEAQQLSGRTTISETNGVADKLSVEISSGTAPYSVQINDRPAGRYHTNRFSLAVQQGDKIEVTSGVACEGKLLLETPWSEELLVYPNPTGSDVELVLPRDRTSITAAIYNVSGVKVSSKTYAVSNRKAVIGMKKLPAGVYFLHLGNKNPTIVKIIKE</sequence>
<evidence type="ECO:0000256" key="3">
    <source>
        <dbReference type="ARBA" id="ARBA00022837"/>
    </source>
</evidence>
<evidence type="ECO:0000313" key="5">
    <source>
        <dbReference type="EMBL" id="NER13775.1"/>
    </source>
</evidence>
<dbReference type="SMART" id="SM00237">
    <property type="entry name" value="Calx_beta"/>
    <property type="match status" value="3"/>
</dbReference>
<dbReference type="InterPro" id="IPR005046">
    <property type="entry name" value="DUF285"/>
</dbReference>
<evidence type="ECO:0000256" key="1">
    <source>
        <dbReference type="ARBA" id="ARBA00022729"/>
    </source>
</evidence>
<dbReference type="NCBIfam" id="TIGR02167">
    <property type="entry name" value="Liste_lipo_26"/>
    <property type="match status" value="1"/>
</dbReference>
<dbReference type="InterPro" id="IPR035986">
    <property type="entry name" value="PKD_dom_sf"/>
</dbReference>